<dbReference type="PANTHER" id="PTHR34293">
    <property type="entry name" value="HTH-TYPE TRANSCRIPTIONAL REGULATOR TRMBL2"/>
    <property type="match status" value="1"/>
</dbReference>
<evidence type="ECO:0000313" key="2">
    <source>
        <dbReference type="EMBL" id="WUQ13271.1"/>
    </source>
</evidence>
<dbReference type="InterPro" id="IPR051797">
    <property type="entry name" value="TrmB-like"/>
</dbReference>
<organism evidence="2 3">
    <name type="scientific">Streptomyces virginiae</name>
    <name type="common">Streptomyces cinnamonensis</name>
    <dbReference type="NCBI Taxonomy" id="1961"/>
    <lineage>
        <taxon>Bacteria</taxon>
        <taxon>Bacillati</taxon>
        <taxon>Actinomycetota</taxon>
        <taxon>Actinomycetes</taxon>
        <taxon>Kitasatosporales</taxon>
        <taxon>Streptomycetaceae</taxon>
        <taxon>Streptomyces</taxon>
    </lineage>
</organism>
<dbReference type="SUPFAM" id="SSF46894">
    <property type="entry name" value="C-terminal effector domain of the bipartite response regulators"/>
    <property type="match status" value="1"/>
</dbReference>
<dbReference type="InterPro" id="IPR036388">
    <property type="entry name" value="WH-like_DNA-bd_sf"/>
</dbReference>
<dbReference type="RefSeq" id="WP_328962287.1">
    <property type="nucleotide sequence ID" value="NZ_CP108090.1"/>
</dbReference>
<dbReference type="Gene3D" id="1.10.10.10">
    <property type="entry name" value="Winged helix-like DNA-binding domain superfamily/Winged helix DNA-binding domain"/>
    <property type="match status" value="1"/>
</dbReference>
<dbReference type="SMART" id="SM00421">
    <property type="entry name" value="HTH_LUXR"/>
    <property type="match status" value="1"/>
</dbReference>
<reference evidence="2" key="1">
    <citation type="submission" date="2022-10" db="EMBL/GenBank/DDBJ databases">
        <title>The complete genomes of actinobacterial strains from the NBC collection.</title>
        <authorList>
            <person name="Joergensen T.S."/>
            <person name="Alvarez Arevalo M."/>
            <person name="Sterndorff E.B."/>
            <person name="Faurdal D."/>
            <person name="Vuksanovic O."/>
            <person name="Mourched A.-S."/>
            <person name="Charusanti P."/>
            <person name="Shaw S."/>
            <person name="Blin K."/>
            <person name="Weber T."/>
        </authorList>
    </citation>
    <scope>NUCLEOTIDE SEQUENCE</scope>
    <source>
        <strain evidence="2">NBC_00248</strain>
    </source>
</reference>
<protein>
    <submittedName>
        <fullName evidence="2">LuxR C-terminal-related transcriptional regulator</fullName>
    </submittedName>
</protein>
<evidence type="ECO:0000259" key="1">
    <source>
        <dbReference type="SMART" id="SM00421"/>
    </source>
</evidence>
<proteinExistence type="predicted"/>
<dbReference type="Proteomes" id="UP001432039">
    <property type="component" value="Chromosome"/>
</dbReference>
<name>A0ABZ1TDW4_STRVG</name>
<evidence type="ECO:0000313" key="3">
    <source>
        <dbReference type="Proteomes" id="UP001432039"/>
    </source>
</evidence>
<dbReference type="InterPro" id="IPR016032">
    <property type="entry name" value="Sig_transdc_resp-reg_C-effctor"/>
</dbReference>
<keyword evidence="3" id="KW-1185">Reference proteome</keyword>
<feature type="domain" description="HTH luxR-type" evidence="1">
    <location>
        <begin position="247"/>
        <end position="304"/>
    </location>
</feature>
<dbReference type="InterPro" id="IPR000792">
    <property type="entry name" value="Tscrpt_reg_LuxR_C"/>
</dbReference>
<gene>
    <name evidence="2" type="ORF">OG517_18535</name>
</gene>
<dbReference type="PANTHER" id="PTHR34293:SF1">
    <property type="entry name" value="HTH-TYPE TRANSCRIPTIONAL REGULATOR TRMBL2"/>
    <property type="match status" value="1"/>
</dbReference>
<dbReference type="Pfam" id="PF00196">
    <property type="entry name" value="GerE"/>
    <property type="match status" value="1"/>
</dbReference>
<accession>A0ABZ1TDW4</accession>
<dbReference type="EMBL" id="CP108090">
    <property type="protein sequence ID" value="WUQ13271.1"/>
    <property type="molecule type" value="Genomic_DNA"/>
</dbReference>
<sequence length="318" mass="34862">MSKTELHVYGLIAEGEPIKERDAAIADRLASAGLILRDAFQPSGYAPVELDEIEGRLRKSVQRELEGAARQLAEIPGFVSQLRSCRTDRLRAAGASSMWIEGKEAVNAAIASAVDGARHELITAQPGPRPRKVIDLSTDRDRSAVERGCTMRTLYSTSTRSNPGAIDRVNLLTALGAQFRTLTKPFMRVVLVDRQYAIIEDHADGRPSFDGAYLVRDRATCGFLAAAFDLDWQIGLDWHSAEPTQQPTITTPLQRTILRALCAGKDQQQIAKTLGYSAKTINLSLGDLRTKLGLGTVDQLIAWWMGPDAVAERANEQH</sequence>